<dbReference type="PANTHER" id="PTHR22617:SF23">
    <property type="entry name" value="CHEMOTAXIS PROTEIN CHEW"/>
    <property type="match status" value="1"/>
</dbReference>
<dbReference type="InterPro" id="IPR002545">
    <property type="entry name" value="CheW-lke_dom"/>
</dbReference>
<dbReference type="Pfam" id="PF04509">
    <property type="entry name" value="CheC"/>
    <property type="match status" value="2"/>
</dbReference>
<dbReference type="PROSITE" id="PS50851">
    <property type="entry name" value="CHEW"/>
    <property type="match status" value="1"/>
</dbReference>
<gene>
    <name evidence="4" type="ORF">RCIX2603</name>
</gene>
<dbReference type="GO" id="GO:0007165">
    <property type="term" value="P:signal transduction"/>
    <property type="evidence" value="ECO:0007669"/>
    <property type="project" value="InterPro"/>
</dbReference>
<feature type="compositionally biased region" description="Low complexity" evidence="2">
    <location>
        <begin position="186"/>
        <end position="196"/>
    </location>
</feature>
<dbReference type="Gene3D" id="2.30.30.40">
    <property type="entry name" value="SH3 Domains"/>
    <property type="match status" value="1"/>
</dbReference>
<protein>
    <submittedName>
        <fullName evidence="4">Predicted chemotaxis protein (CheW/CheC-like)</fullName>
    </submittedName>
</protein>
<dbReference type="Gene3D" id="3.40.1550.10">
    <property type="entry name" value="CheC-like"/>
    <property type="match status" value="1"/>
</dbReference>
<keyword evidence="5" id="KW-1185">Reference proteome</keyword>
<dbReference type="PANTHER" id="PTHR22617">
    <property type="entry name" value="CHEMOTAXIS SENSOR HISTIDINE KINASE-RELATED"/>
    <property type="match status" value="1"/>
</dbReference>
<evidence type="ECO:0000256" key="2">
    <source>
        <dbReference type="SAM" id="MobiDB-lite"/>
    </source>
</evidence>
<reference evidence="4 5" key="1">
    <citation type="journal article" date="2006" name="Science">
        <title>Genome of rice cluster I archaea -- the key methane producers in the rice rhizosphere.</title>
        <authorList>
            <person name="Erkel C."/>
            <person name="Kube M."/>
            <person name="Reinhardt R."/>
            <person name="Liesack W."/>
        </authorList>
    </citation>
    <scope>NUCLEOTIDE SEQUENCE [LARGE SCALE GENOMIC DNA]</scope>
    <source>
        <strain evidence="5">DSM 22066 / NBRC 105507 / MRE50</strain>
    </source>
</reference>
<evidence type="ECO:0000313" key="5">
    <source>
        <dbReference type="Proteomes" id="UP000000663"/>
    </source>
</evidence>
<evidence type="ECO:0000313" key="4">
    <source>
        <dbReference type="EMBL" id="CAJ37655.1"/>
    </source>
</evidence>
<dbReference type="GeneID" id="25397266"/>
<dbReference type="KEGG" id="rci:RCIX2603"/>
<keyword evidence="1" id="KW-0145">Chemotaxis</keyword>
<dbReference type="InterPro" id="IPR028976">
    <property type="entry name" value="CheC-like_sf"/>
</dbReference>
<dbReference type="GO" id="GO:0016787">
    <property type="term" value="F:hydrolase activity"/>
    <property type="evidence" value="ECO:0007669"/>
    <property type="project" value="InterPro"/>
</dbReference>
<dbReference type="CDD" id="cd17909">
    <property type="entry name" value="CheC_ClassI"/>
    <property type="match status" value="1"/>
</dbReference>
<dbReference type="AlphaFoldDB" id="Q0W1T8"/>
<dbReference type="EMBL" id="AM114193">
    <property type="protein sequence ID" value="CAJ37655.1"/>
    <property type="molecule type" value="Genomic_DNA"/>
</dbReference>
<feature type="domain" description="CheW-like" evidence="3">
    <location>
        <begin position="6"/>
        <end position="146"/>
    </location>
</feature>
<dbReference type="InterPro" id="IPR036061">
    <property type="entry name" value="CheW-like_dom_sf"/>
</dbReference>
<dbReference type="SUPFAM" id="SSF50341">
    <property type="entry name" value="CheW-like"/>
    <property type="match status" value="1"/>
</dbReference>
<accession>Q0W1T8</accession>
<dbReference type="STRING" id="351160.RCIX2603"/>
<name>Q0W1T8_METAR</name>
<dbReference type="RefSeq" id="WP_012034930.1">
    <property type="nucleotide sequence ID" value="NC_009464.1"/>
</dbReference>
<dbReference type="InterPro" id="IPR007597">
    <property type="entry name" value="CheC"/>
</dbReference>
<dbReference type="OrthoDB" id="115049at2157"/>
<sequence>MASDEEMQVVVFRAGESDYCADIRDVREIIRLDNITSIPGSGEHLEGIINVRGEIVPLISLRSLTGMPRQETDRETRVLIIDHKPAFGLIVDTVGEVKKVPRETVVPLPPMIRNRIDNHLFTGIVKLPDRILIIIDLKKVVDRKAPEQECLAIDTEPAGVEETLQVSDNSDQALAPATPALTAVAAPEATQQQPQPDLTRAPPDGVSDNVSKADGGVTPARAAVPAEQTIEVHVTDPRITEIHLDALREIGNIGTSHAATSLSTLVNIPINITVPDIKLVQISNISGMMSETMMVGLLLELKNAEASVGYLYNLFPAPSALRIVDKLMGLEIGTTKELDEMGQSAIMEVGNIISSSFCDAVAEFLGITMLPTPPSYVCDMADSILENTIVEISMIADDAIIFRTDMADDEHIFEGYVMLFLNPETLEKILSIIDSKLGL</sequence>
<dbReference type="eggNOG" id="arCOG02395">
    <property type="taxonomic scope" value="Archaea"/>
</dbReference>
<proteinExistence type="predicted"/>
<dbReference type="eggNOG" id="arCOG02381">
    <property type="taxonomic scope" value="Archaea"/>
</dbReference>
<dbReference type="SUPFAM" id="SSF103039">
    <property type="entry name" value="CheC-like"/>
    <property type="match status" value="1"/>
</dbReference>
<evidence type="ECO:0000259" key="3">
    <source>
        <dbReference type="PROSITE" id="PS50851"/>
    </source>
</evidence>
<organism evidence="4 5">
    <name type="scientific">Methanocella arvoryzae (strain DSM 22066 / NBRC 105507 / MRE50)</name>
    <dbReference type="NCBI Taxonomy" id="351160"/>
    <lineage>
        <taxon>Archaea</taxon>
        <taxon>Methanobacteriati</taxon>
        <taxon>Methanobacteriota</taxon>
        <taxon>Stenosarchaea group</taxon>
        <taxon>Methanomicrobia</taxon>
        <taxon>Methanocellales</taxon>
        <taxon>Methanocellaceae</taxon>
        <taxon>Methanocella</taxon>
    </lineage>
</organism>
<dbReference type="SMART" id="SM00260">
    <property type="entry name" value="CheW"/>
    <property type="match status" value="1"/>
</dbReference>
<dbReference type="InterPro" id="IPR039315">
    <property type="entry name" value="CheW"/>
</dbReference>
<dbReference type="Proteomes" id="UP000000663">
    <property type="component" value="Chromosome"/>
</dbReference>
<dbReference type="Pfam" id="PF01584">
    <property type="entry name" value="CheW"/>
    <property type="match status" value="1"/>
</dbReference>
<feature type="region of interest" description="Disordered" evidence="2">
    <location>
        <begin position="186"/>
        <end position="221"/>
    </location>
</feature>
<dbReference type="GO" id="GO:0005829">
    <property type="term" value="C:cytosol"/>
    <property type="evidence" value="ECO:0007669"/>
    <property type="project" value="TreeGrafter"/>
</dbReference>
<dbReference type="GO" id="GO:0006935">
    <property type="term" value="P:chemotaxis"/>
    <property type="evidence" value="ECO:0007669"/>
    <property type="project" value="UniProtKB-KW"/>
</dbReference>
<dbReference type="Gene3D" id="2.40.50.180">
    <property type="entry name" value="CheA-289, Domain 4"/>
    <property type="match status" value="1"/>
</dbReference>
<evidence type="ECO:0000256" key="1">
    <source>
        <dbReference type="ARBA" id="ARBA00022500"/>
    </source>
</evidence>